<reference evidence="3 4" key="1">
    <citation type="submission" date="2019-10" db="EMBL/GenBank/DDBJ databases">
        <title>Assembly and Annotation for the nematode Trichostrongylus colubriformis.</title>
        <authorList>
            <person name="Martin J."/>
        </authorList>
    </citation>
    <scope>NUCLEOTIDE SEQUENCE [LARGE SCALE GENOMIC DNA]</scope>
    <source>
        <strain evidence="3">G859</strain>
        <tissue evidence="3">Whole worm</tissue>
    </source>
</reference>
<dbReference type="EMBL" id="WIXE01025035">
    <property type="protein sequence ID" value="KAK5965065.1"/>
    <property type="molecule type" value="Genomic_DNA"/>
</dbReference>
<feature type="region of interest" description="Disordered" evidence="1">
    <location>
        <begin position="702"/>
        <end position="872"/>
    </location>
</feature>
<keyword evidence="2" id="KW-0472">Membrane</keyword>
<keyword evidence="2" id="KW-1133">Transmembrane helix</keyword>
<feature type="compositionally biased region" description="Polar residues" evidence="1">
    <location>
        <begin position="847"/>
        <end position="857"/>
    </location>
</feature>
<evidence type="ECO:0000313" key="3">
    <source>
        <dbReference type="EMBL" id="KAK5965065.1"/>
    </source>
</evidence>
<dbReference type="AlphaFoldDB" id="A0AAN8F9U8"/>
<feature type="transmembrane region" description="Helical" evidence="2">
    <location>
        <begin position="392"/>
        <end position="413"/>
    </location>
</feature>
<feature type="compositionally biased region" description="Polar residues" evidence="1">
    <location>
        <begin position="822"/>
        <end position="832"/>
    </location>
</feature>
<organism evidence="3 4">
    <name type="scientific">Trichostrongylus colubriformis</name>
    <name type="common">Black scour worm</name>
    <dbReference type="NCBI Taxonomy" id="6319"/>
    <lineage>
        <taxon>Eukaryota</taxon>
        <taxon>Metazoa</taxon>
        <taxon>Ecdysozoa</taxon>
        <taxon>Nematoda</taxon>
        <taxon>Chromadorea</taxon>
        <taxon>Rhabditida</taxon>
        <taxon>Rhabditina</taxon>
        <taxon>Rhabditomorpha</taxon>
        <taxon>Strongyloidea</taxon>
        <taxon>Trichostrongylidae</taxon>
        <taxon>Trichostrongylus</taxon>
    </lineage>
</organism>
<proteinExistence type="predicted"/>
<feature type="compositionally biased region" description="Basic and acidic residues" evidence="1">
    <location>
        <begin position="710"/>
        <end position="738"/>
    </location>
</feature>
<gene>
    <name evidence="3" type="ORF">GCK32_005573</name>
</gene>
<feature type="transmembrane region" description="Helical" evidence="2">
    <location>
        <begin position="69"/>
        <end position="94"/>
    </location>
</feature>
<comment type="caution">
    <text evidence="3">The sequence shown here is derived from an EMBL/GenBank/DDBJ whole genome shotgun (WGS) entry which is preliminary data.</text>
</comment>
<evidence type="ECO:0000313" key="4">
    <source>
        <dbReference type="Proteomes" id="UP001331761"/>
    </source>
</evidence>
<accession>A0AAN8F9U8</accession>
<protein>
    <submittedName>
        <fullName evidence="3">Uncharacterized protein</fullName>
    </submittedName>
</protein>
<feature type="transmembrane region" description="Helical" evidence="2">
    <location>
        <begin position="114"/>
        <end position="138"/>
    </location>
</feature>
<keyword evidence="2" id="KW-0812">Transmembrane</keyword>
<evidence type="ECO:0000256" key="2">
    <source>
        <dbReference type="SAM" id="Phobius"/>
    </source>
</evidence>
<dbReference type="Proteomes" id="UP001331761">
    <property type="component" value="Unassembled WGS sequence"/>
</dbReference>
<feature type="compositionally biased region" description="Polar residues" evidence="1">
    <location>
        <begin position="746"/>
        <end position="755"/>
    </location>
</feature>
<evidence type="ECO:0000256" key="1">
    <source>
        <dbReference type="SAM" id="MobiDB-lite"/>
    </source>
</evidence>
<sequence length="872" mass="98393">MTEDECVSKDVRSIKSPTARLGSTYHGNPLLIRAMVQEFNSNTTDELARVIIHPDTGRKFTMTMASESALFMFVFTFCLAGAIALFVLAVFILLHRLLVDDKYVASKTRINIIIVGYILCILLCIAAAILIIVGLAGLHQGIKLVLRNQTDINTVVNECPKSLTCQLEPVNTYLSEKIDKYFAEGMEALPNLKKRIDTLFEWFDYVHNARLGVVKIHSKCKHLKPLLNAANDVVWKTYVVGWEDKIWKLYQGSDAYNFWSNLRNANTSFNPLLAYEPEVKRLADEVEKRNSIIKKALNKSLENFVKRSCEIMEDIQQYKRQVDHYMDENEPSLRTKFRVPWLFLAITVILAICVCGIVILILRHYRFAGDSQTNKSQNHRVLFAVFDLAMEIAGHLALFIAILAFLSACYFLFTAYSSEFSCVGIFGNNSLATLNTLHEYNVENMEENATDTFNETIRKCFARRSTYDSFIAQRWIFTEEFDNMFYSVNLDPVRDKLNEINVSFLIPQYETFYNYIKDNVNGQDISYFTCGTDERANESLALGKWNITVPGIMKTTPQVIQLMRDLPKIRVQFYRQSTALNDFRTVKVDGRNFLMTNISENSTQCMLAFAWNNAGFGWCHVIPVALQRIFIGCVLIALSALLLAKFSFDTVDFIPFVPPSAQEVARTKSEVSLMTAEPLRLMPSLTNVSLLANVNAKELAEKKKKVKGKSSQEIHSDSREDFVPPKKDDATQGSEKVKKPVRRRSVYSTGANTATMRLPPRSPPKLKKARSSLPLRSLSEDVTMDSEKPGPSPRQPSVKKAEQVPPKQSNAIVTSPGEKPLQPNSPKLSVGSSDDPPVKSVYLSPISGPSTQSSFYATPNPPTLSDNRARML</sequence>
<name>A0AAN8F9U8_TRICO</name>
<feature type="transmembrane region" description="Helical" evidence="2">
    <location>
        <begin position="341"/>
        <end position="362"/>
    </location>
</feature>
<keyword evidence="4" id="KW-1185">Reference proteome</keyword>